<dbReference type="InterPro" id="IPR036518">
    <property type="entry name" value="CobE/GbiG_C_sf"/>
</dbReference>
<keyword evidence="3" id="KW-1185">Reference proteome</keyword>
<dbReference type="Gene3D" id="3.30.420.180">
    <property type="entry name" value="CobE/GbiG C-terminal domain"/>
    <property type="match status" value="1"/>
</dbReference>
<dbReference type="InterPro" id="IPR002750">
    <property type="entry name" value="CobE/GbiG_C"/>
</dbReference>
<gene>
    <name evidence="2" type="ORF">WDS16_11600</name>
</gene>
<dbReference type="PANTHER" id="PTHR37477">
    <property type="entry name" value="COBALT-PRECORRIN-5A HYDROLASE"/>
    <property type="match status" value="1"/>
</dbReference>
<dbReference type="PANTHER" id="PTHR37477:SF1">
    <property type="entry name" value="COBALT-PRECORRIN-5A HYDROLASE"/>
    <property type="match status" value="1"/>
</dbReference>
<dbReference type="Proteomes" id="UP001432000">
    <property type="component" value="Chromosome"/>
</dbReference>
<dbReference type="Pfam" id="PF01890">
    <property type="entry name" value="CbiG_C"/>
    <property type="match status" value="1"/>
</dbReference>
<proteinExistence type="predicted"/>
<reference evidence="2 3" key="1">
    <citation type="submission" date="2024-03" db="EMBL/GenBank/DDBJ databases">
        <title>Natural products discovery in diverse microorganisms through a two-stage MS feature dereplication strategy.</title>
        <authorList>
            <person name="Zhang R."/>
        </authorList>
    </citation>
    <scope>NUCLEOTIDE SEQUENCE [LARGE SCALE GENOMIC DNA]</scope>
    <source>
        <strain evidence="2 3">18930</strain>
    </source>
</reference>
<feature type="domain" description="CobE/GbiG C-terminal" evidence="1">
    <location>
        <begin position="6"/>
        <end position="116"/>
    </location>
</feature>
<dbReference type="InterPro" id="IPR052553">
    <property type="entry name" value="CbiG_hydrolase"/>
</dbReference>
<dbReference type="EMBL" id="CP147846">
    <property type="protein sequence ID" value="WXG71070.1"/>
    <property type="molecule type" value="Genomic_DNA"/>
</dbReference>
<organism evidence="2 3">
    <name type="scientific">Rhodococcus sovatensis</name>
    <dbReference type="NCBI Taxonomy" id="1805840"/>
    <lineage>
        <taxon>Bacteria</taxon>
        <taxon>Bacillati</taxon>
        <taxon>Actinomycetota</taxon>
        <taxon>Actinomycetes</taxon>
        <taxon>Mycobacteriales</taxon>
        <taxon>Nocardiaceae</taxon>
        <taxon>Rhodococcus</taxon>
    </lineage>
</organism>
<name>A0ABZ2PPH2_9NOCA</name>
<accession>A0ABZ2PPH2</accession>
<evidence type="ECO:0000313" key="3">
    <source>
        <dbReference type="Proteomes" id="UP001432000"/>
    </source>
</evidence>
<dbReference type="SUPFAM" id="SSF159664">
    <property type="entry name" value="CobE/GbiG C-terminal domain-like"/>
    <property type="match status" value="1"/>
</dbReference>
<dbReference type="RefSeq" id="WP_338892799.1">
    <property type="nucleotide sequence ID" value="NZ_CP147846.1"/>
</dbReference>
<protein>
    <submittedName>
        <fullName evidence="2">Cobalamin biosynthesis protein</fullName>
    </submittedName>
</protein>
<evidence type="ECO:0000313" key="2">
    <source>
        <dbReference type="EMBL" id="WXG71070.1"/>
    </source>
</evidence>
<sequence>MSERVVLGLGMTSSATPVDGLAVFDEVSSRDWVVVAVSTLEGKEPQAQPVADALGVPLLVWSAARLSQVDAPHPSDRARAETGTSSVAEAAAILASGGGELILGKTSSRGVTLAVACVED</sequence>
<evidence type="ECO:0000259" key="1">
    <source>
        <dbReference type="Pfam" id="PF01890"/>
    </source>
</evidence>